<dbReference type="InterPro" id="IPR000884">
    <property type="entry name" value="TSP1_rpt"/>
</dbReference>
<gene>
    <name evidence="5" type="ORF">PLOB_00031136</name>
</gene>
<keyword evidence="3" id="KW-0325">Glycoprotein</keyword>
<feature type="non-terminal residue" evidence="5">
    <location>
        <position position="1"/>
    </location>
</feature>
<organism evidence="5 6">
    <name type="scientific">Porites lobata</name>
    <dbReference type="NCBI Taxonomy" id="104759"/>
    <lineage>
        <taxon>Eukaryota</taxon>
        <taxon>Metazoa</taxon>
        <taxon>Cnidaria</taxon>
        <taxon>Anthozoa</taxon>
        <taxon>Hexacorallia</taxon>
        <taxon>Scleractinia</taxon>
        <taxon>Fungiina</taxon>
        <taxon>Poritidae</taxon>
        <taxon>Porites</taxon>
    </lineage>
</organism>
<dbReference type="PROSITE" id="PS50092">
    <property type="entry name" value="TSP1"/>
    <property type="match status" value="1"/>
</dbReference>
<comment type="caution">
    <text evidence="5">The sequence shown here is derived from an EMBL/GenBank/DDBJ whole genome shotgun (WGS) entry which is preliminary data.</text>
</comment>
<dbReference type="InterPro" id="IPR044004">
    <property type="entry name" value="TSP1_spondin_dom"/>
</dbReference>
<feature type="domain" description="Spondin-like TSP1" evidence="4">
    <location>
        <begin position="1"/>
        <end position="49"/>
    </location>
</feature>
<keyword evidence="2" id="KW-1015">Disulfide bond</keyword>
<evidence type="ECO:0000259" key="4">
    <source>
        <dbReference type="Pfam" id="PF19028"/>
    </source>
</evidence>
<proteinExistence type="predicted"/>
<keyword evidence="1" id="KW-0732">Signal</keyword>
<dbReference type="SMART" id="SM00209">
    <property type="entry name" value="TSP1"/>
    <property type="match status" value="1"/>
</dbReference>
<keyword evidence="6" id="KW-1185">Reference proteome</keyword>
<dbReference type="EMBL" id="CALNXK010000004">
    <property type="protein sequence ID" value="CAH3035732.1"/>
    <property type="molecule type" value="Genomic_DNA"/>
</dbReference>
<dbReference type="Proteomes" id="UP001159405">
    <property type="component" value="Unassembled WGS sequence"/>
</dbReference>
<dbReference type="Gene3D" id="2.20.100.10">
    <property type="entry name" value="Thrombospondin type-1 (TSP1) repeat"/>
    <property type="match status" value="1"/>
</dbReference>
<sequence>VSSWSPWSICSALQCGKSGYQQRTRHITRHLSCGGATCPSNLLETKTCYGITPLDCIYSTWSTWMARQQCGGAACNMTTLRRTRVCKQTFCVNQGTLLNGQCSCKPGYYGSCCQYNRKYS</sequence>
<protein>
    <recommendedName>
        <fullName evidence="4">Spondin-like TSP1 domain-containing protein</fullName>
    </recommendedName>
</protein>
<name>A0ABN8MTR8_9CNID</name>
<evidence type="ECO:0000313" key="5">
    <source>
        <dbReference type="EMBL" id="CAH3035732.1"/>
    </source>
</evidence>
<dbReference type="InterPro" id="IPR036383">
    <property type="entry name" value="TSP1_rpt_sf"/>
</dbReference>
<dbReference type="Pfam" id="PF19028">
    <property type="entry name" value="TSP1_spondin"/>
    <property type="match status" value="1"/>
</dbReference>
<reference evidence="5 6" key="1">
    <citation type="submission" date="2022-05" db="EMBL/GenBank/DDBJ databases">
        <authorList>
            <consortium name="Genoscope - CEA"/>
            <person name="William W."/>
        </authorList>
    </citation>
    <scope>NUCLEOTIDE SEQUENCE [LARGE SCALE GENOMIC DNA]</scope>
</reference>
<evidence type="ECO:0000256" key="3">
    <source>
        <dbReference type="ARBA" id="ARBA00023180"/>
    </source>
</evidence>
<evidence type="ECO:0000256" key="2">
    <source>
        <dbReference type="ARBA" id="ARBA00023157"/>
    </source>
</evidence>
<evidence type="ECO:0000256" key="1">
    <source>
        <dbReference type="ARBA" id="ARBA00022729"/>
    </source>
</evidence>
<dbReference type="SUPFAM" id="SSF82895">
    <property type="entry name" value="TSP-1 type 1 repeat"/>
    <property type="match status" value="1"/>
</dbReference>
<accession>A0ABN8MTR8</accession>
<evidence type="ECO:0000313" key="6">
    <source>
        <dbReference type="Proteomes" id="UP001159405"/>
    </source>
</evidence>